<dbReference type="GeneID" id="24917860"/>
<dbReference type="InParanoid" id="D8LWJ4"/>
<dbReference type="GO" id="GO:0047940">
    <property type="term" value="F:glucuronokinase activity"/>
    <property type="evidence" value="ECO:0007669"/>
    <property type="project" value="TreeGrafter"/>
</dbReference>
<dbReference type="Gene3D" id="3.30.230.10">
    <property type="match status" value="1"/>
</dbReference>
<keyword evidence="5" id="KW-1185">Reference proteome</keyword>
<dbReference type="GO" id="GO:0005524">
    <property type="term" value="F:ATP binding"/>
    <property type="evidence" value="ECO:0007669"/>
    <property type="project" value="UniProtKB-KW"/>
</dbReference>
<keyword evidence="1" id="KW-0547">Nucleotide-binding</keyword>
<evidence type="ECO:0000256" key="2">
    <source>
        <dbReference type="ARBA" id="ARBA00022840"/>
    </source>
</evidence>
<organism evidence="4">
    <name type="scientific">Blastocystis hominis</name>
    <dbReference type="NCBI Taxonomy" id="12968"/>
    <lineage>
        <taxon>Eukaryota</taxon>
        <taxon>Sar</taxon>
        <taxon>Stramenopiles</taxon>
        <taxon>Bigyra</taxon>
        <taxon>Opalozoa</taxon>
        <taxon>Opalinata</taxon>
        <taxon>Blastocystidae</taxon>
        <taxon>Blastocystis</taxon>
    </lineage>
</organism>
<dbReference type="InterPro" id="IPR036554">
    <property type="entry name" value="GHMP_kinase_C_sf"/>
</dbReference>
<dbReference type="AlphaFoldDB" id="D8LWJ4"/>
<dbReference type="OrthoDB" id="1924968at2759"/>
<gene>
    <name evidence="4" type="ORF">GSBLH_T00000553001</name>
</gene>
<evidence type="ECO:0000313" key="4">
    <source>
        <dbReference type="EMBL" id="CBK20183.2"/>
    </source>
</evidence>
<evidence type="ECO:0000313" key="5">
    <source>
        <dbReference type="Proteomes" id="UP000008312"/>
    </source>
</evidence>
<evidence type="ECO:0000259" key="3">
    <source>
        <dbReference type="Pfam" id="PF00288"/>
    </source>
</evidence>
<dbReference type="SUPFAM" id="SSF54211">
    <property type="entry name" value="Ribosomal protein S5 domain 2-like"/>
    <property type="match status" value="1"/>
</dbReference>
<dbReference type="EMBL" id="FN668638">
    <property type="protein sequence ID" value="CBK20183.2"/>
    <property type="molecule type" value="Genomic_DNA"/>
</dbReference>
<dbReference type="InterPro" id="IPR053034">
    <property type="entry name" value="Glucuronokinase-like"/>
</dbReference>
<feature type="domain" description="GHMP kinase N-terminal" evidence="3">
    <location>
        <begin position="129"/>
        <end position="206"/>
    </location>
</feature>
<dbReference type="OMA" id="NHMDELG"/>
<accession>D8LWJ4</accession>
<dbReference type="SUPFAM" id="SSF55060">
    <property type="entry name" value="GHMP Kinase, C-terminal domain"/>
    <property type="match status" value="1"/>
</dbReference>
<dbReference type="InterPro" id="IPR014721">
    <property type="entry name" value="Ribsml_uS5_D2-typ_fold_subgr"/>
</dbReference>
<name>D8LWJ4_BLAHO</name>
<keyword evidence="2" id="KW-0067">ATP-binding</keyword>
<sequence length="410" mass="45968">MWIRFLPLCIRTDSSLEKGISIYSNESRVLDSTPRSVEGVCQSRIGLIGNPSDGYFGQTISITLDNFATKVVLLQSDRLTIVPHPVSDPVNFQDIRGLHLLLQKNGYSGGIRLLYASLNSFYKYIMQQGIYINMQPFVISYDTTIPREVGLSGSSSIIIATLRALMKFYAIPVVLRSQIKWALNVETEELGITAGLQDRVVQVLEGCIQMNFDKDSIEKTGNGIYSRVDVRLLPPLFMAYSAFPEEISTFFDPFGCEAAMEAGRPADSEADGSISLGDGRWERRLNGTIAALPAEFLESLESRNEKKMMDCVNRNFDLRREIWGDEALGGENGANLQMIRIARKYGMAAKFCGSGGAIVIVPGFSYKEDVMEALEKEMKDNGFVMVKVHVHEPNWIVCWIRVRHWWSSVE</sequence>
<proteinExistence type="predicted"/>
<dbReference type="RefSeq" id="XP_012894231.1">
    <property type="nucleotide sequence ID" value="XM_013038777.1"/>
</dbReference>
<dbReference type="Proteomes" id="UP000008312">
    <property type="component" value="Unassembled WGS sequence"/>
</dbReference>
<dbReference type="Gene3D" id="3.30.70.890">
    <property type="entry name" value="GHMP kinase, C-terminal domain"/>
    <property type="match status" value="1"/>
</dbReference>
<protein>
    <recommendedName>
        <fullName evidence="3">GHMP kinase N-terminal domain-containing protein</fullName>
    </recommendedName>
</protein>
<dbReference type="PRINTS" id="PR00959">
    <property type="entry name" value="MEVGALKINASE"/>
</dbReference>
<dbReference type="InterPro" id="IPR020568">
    <property type="entry name" value="Ribosomal_Su5_D2-typ_SF"/>
</dbReference>
<evidence type="ECO:0000256" key="1">
    <source>
        <dbReference type="ARBA" id="ARBA00022741"/>
    </source>
</evidence>
<dbReference type="Pfam" id="PF00288">
    <property type="entry name" value="GHMP_kinases_N"/>
    <property type="match status" value="1"/>
</dbReference>
<dbReference type="PANTHER" id="PTHR38710">
    <property type="entry name" value="WITH PUTATIVE URIDYL PYROPHOSPHORYLASE-RELATED"/>
    <property type="match status" value="1"/>
</dbReference>
<reference evidence="4" key="1">
    <citation type="submission" date="2010-02" db="EMBL/GenBank/DDBJ databases">
        <title>Sequencing and annotation of the Blastocystis hominis genome.</title>
        <authorList>
            <person name="Wincker P."/>
        </authorList>
    </citation>
    <scope>NUCLEOTIDE SEQUENCE</scope>
    <source>
        <strain evidence="4">Singapore isolate B</strain>
    </source>
</reference>
<dbReference type="PANTHER" id="PTHR38710:SF1">
    <property type="entry name" value="WITH PUTATIVE URIDYL PYROPHOSPHORYLASE-RELATED"/>
    <property type="match status" value="1"/>
</dbReference>
<dbReference type="InterPro" id="IPR006204">
    <property type="entry name" value="GHMP_kinase_N_dom"/>
</dbReference>